<organism evidence="1 2">
    <name type="scientific">Candidatus Mailhella merdigallinarum</name>
    <dbReference type="NCBI Taxonomy" id="2838658"/>
    <lineage>
        <taxon>Bacteria</taxon>
        <taxon>Pseudomonadati</taxon>
        <taxon>Thermodesulfobacteriota</taxon>
        <taxon>Desulfovibrionia</taxon>
        <taxon>Desulfovibrionales</taxon>
        <taxon>Desulfovibrionaceae</taxon>
        <taxon>Mailhella</taxon>
    </lineage>
</organism>
<name>A0A9D2HF07_9BACT</name>
<sequence>MQPFYQGKIDTFCAVYAVLNALQILHGITPAQARELFNEVLVRESRNEVRFRDVLAHRTDYVDLVDQMLEAVRPRYPLIIRAPFASGTPHAEVWNALVEYAAPERRRTGVFRFLRYVPLRDTPVVDHWTTARDVDKSGLHLFDSSLEPGGVYCLRGGELADQAALRPHEYFVIPPECVRLLSLP</sequence>
<accession>A0A9D2HF07</accession>
<comment type="caution">
    <text evidence="1">The sequence shown here is derived from an EMBL/GenBank/DDBJ whole genome shotgun (WGS) entry which is preliminary data.</text>
</comment>
<proteinExistence type="predicted"/>
<evidence type="ECO:0000313" key="1">
    <source>
        <dbReference type="EMBL" id="HJA08600.1"/>
    </source>
</evidence>
<dbReference type="AlphaFoldDB" id="A0A9D2HF07"/>
<reference evidence="1" key="2">
    <citation type="submission" date="2021-04" db="EMBL/GenBank/DDBJ databases">
        <authorList>
            <person name="Gilroy R."/>
        </authorList>
    </citation>
    <scope>NUCLEOTIDE SEQUENCE</scope>
    <source>
        <strain evidence="1">CHK186-16707</strain>
    </source>
</reference>
<protein>
    <submittedName>
        <fullName evidence="1">Uncharacterized protein</fullName>
    </submittedName>
</protein>
<reference evidence="1" key="1">
    <citation type="journal article" date="2021" name="PeerJ">
        <title>Extensive microbial diversity within the chicken gut microbiome revealed by metagenomics and culture.</title>
        <authorList>
            <person name="Gilroy R."/>
            <person name="Ravi A."/>
            <person name="Getino M."/>
            <person name="Pursley I."/>
            <person name="Horton D.L."/>
            <person name="Alikhan N.F."/>
            <person name="Baker D."/>
            <person name="Gharbi K."/>
            <person name="Hall N."/>
            <person name="Watson M."/>
            <person name="Adriaenssens E.M."/>
            <person name="Foster-Nyarko E."/>
            <person name="Jarju S."/>
            <person name="Secka A."/>
            <person name="Antonio M."/>
            <person name="Oren A."/>
            <person name="Chaudhuri R.R."/>
            <person name="La Ragione R."/>
            <person name="Hildebrand F."/>
            <person name="Pallen M.J."/>
        </authorList>
    </citation>
    <scope>NUCLEOTIDE SEQUENCE</scope>
    <source>
        <strain evidence="1">CHK186-16707</strain>
    </source>
</reference>
<dbReference type="Proteomes" id="UP000824225">
    <property type="component" value="Unassembled WGS sequence"/>
</dbReference>
<gene>
    <name evidence="1" type="ORF">H9962_05360</name>
</gene>
<dbReference type="EMBL" id="DXAN01000017">
    <property type="protein sequence ID" value="HJA08600.1"/>
    <property type="molecule type" value="Genomic_DNA"/>
</dbReference>
<evidence type="ECO:0000313" key="2">
    <source>
        <dbReference type="Proteomes" id="UP000824225"/>
    </source>
</evidence>